<accession>A0AB34JJB6</accession>
<dbReference type="GO" id="GO:0008076">
    <property type="term" value="C:voltage-gated potassium channel complex"/>
    <property type="evidence" value="ECO:0007669"/>
    <property type="project" value="InterPro"/>
</dbReference>
<dbReference type="Gene3D" id="1.20.120.350">
    <property type="entry name" value="Voltage-gated potassium channels. Chain C"/>
    <property type="match status" value="1"/>
</dbReference>
<comment type="caution">
    <text evidence="15">The sequence shown here is derived from an EMBL/GenBank/DDBJ whole genome shotgun (WGS) entry which is preliminary data.</text>
</comment>
<evidence type="ECO:0000256" key="3">
    <source>
        <dbReference type="ARBA" id="ARBA00022538"/>
    </source>
</evidence>
<keyword evidence="9" id="KW-0406">Ion transport</keyword>
<evidence type="ECO:0000256" key="9">
    <source>
        <dbReference type="ARBA" id="ARBA00023065"/>
    </source>
</evidence>
<dbReference type="EMBL" id="JBGBPQ010000007">
    <property type="protein sequence ID" value="KAL1521688.1"/>
    <property type="molecule type" value="Genomic_DNA"/>
</dbReference>
<protein>
    <recommendedName>
        <fullName evidence="14">Ion transport domain-containing protein</fullName>
    </recommendedName>
</protein>
<evidence type="ECO:0000256" key="5">
    <source>
        <dbReference type="ARBA" id="ARBA00022826"/>
    </source>
</evidence>
<evidence type="ECO:0000256" key="2">
    <source>
        <dbReference type="ARBA" id="ARBA00022448"/>
    </source>
</evidence>
<evidence type="ECO:0000313" key="15">
    <source>
        <dbReference type="EMBL" id="KAL1521688.1"/>
    </source>
</evidence>
<feature type="compositionally biased region" description="Low complexity" evidence="12">
    <location>
        <begin position="93"/>
        <end position="105"/>
    </location>
</feature>
<evidence type="ECO:0000313" key="16">
    <source>
        <dbReference type="Proteomes" id="UP001515480"/>
    </source>
</evidence>
<feature type="transmembrane region" description="Helical" evidence="13">
    <location>
        <begin position="272"/>
        <end position="297"/>
    </location>
</feature>
<evidence type="ECO:0000256" key="1">
    <source>
        <dbReference type="ARBA" id="ARBA00004141"/>
    </source>
</evidence>
<feature type="transmembrane region" description="Helical" evidence="13">
    <location>
        <begin position="403"/>
        <end position="423"/>
    </location>
</feature>
<evidence type="ECO:0000256" key="6">
    <source>
        <dbReference type="ARBA" id="ARBA00022882"/>
    </source>
</evidence>
<sequence>MARRHVSGERRAVFSPVLLREVCDSKGTSGLASPENDTAAAPPSSVSPSLKLHGRRANFEPAASTRDTPQPSPANTLSISQAAKLLLLEHGPSRGPSESSGSASPHFNSSIMGEPTKTLRGWLVNYLLELEVSAIGVFANTAVLILIVVSVTCFILQTLPFNLGPDGEPGSCPHGFRHWMLDDAGDVIGCTIEPDVEVPDSIHRLLRGHSASSHGPAYDLGDCRACPMVTSTMWFGVETFCVSAFTAEYVLRAFCADEFLAFVVEPLNLVDLIAIVPFYLELLFASLSLSTQVLRVLRTVRMLKLVRKSKYSYLLRLLVHTFRESAPAFQAALLSLLLTTLVFSSLVWYAERGEWDIETKQWLRSDRMPTPFVSVPATAWWAVVTFTTVGYGDCFPITPLGKLFGFVGMVIGVIVLALPIASISSQFEDLFSALSRANSLEEGSEHVDDVIRLDQRDSSAYTKELEFAYPSASAKSSGTQHARKPFAWKMTQALQQFRDKAAAKMYSVLWLRRTTAMTESVEMMFAREQEIFRQFNLCLHISQAFPDLRRKGMPTVLPDDLADGVSSVDGSHRTATGSPGTSSMHNKVEPNSPSASVSVLNRARGLCKSVLHDGYKHGSLH</sequence>
<dbReference type="SUPFAM" id="SSF81324">
    <property type="entry name" value="Voltage-gated potassium channels"/>
    <property type="match status" value="1"/>
</dbReference>
<dbReference type="PANTHER" id="PTHR11537:SF254">
    <property type="entry name" value="POTASSIUM VOLTAGE-GATED CHANNEL PROTEIN SHAB"/>
    <property type="match status" value="1"/>
</dbReference>
<feature type="compositionally biased region" description="Polar residues" evidence="12">
    <location>
        <begin position="573"/>
        <end position="595"/>
    </location>
</feature>
<keyword evidence="4 13" id="KW-0812">Transmembrane</keyword>
<feature type="region of interest" description="Disordered" evidence="12">
    <location>
        <begin position="562"/>
        <end position="595"/>
    </location>
</feature>
<dbReference type="GO" id="GO:0005249">
    <property type="term" value="F:voltage-gated potassium channel activity"/>
    <property type="evidence" value="ECO:0007669"/>
    <property type="project" value="InterPro"/>
</dbReference>
<keyword evidence="6" id="KW-0851">Voltage-gated channel</keyword>
<keyword evidence="7" id="KW-0630">Potassium</keyword>
<reference evidence="15 16" key="1">
    <citation type="journal article" date="2024" name="Science">
        <title>Giant polyketide synthase enzymes in the biosynthesis of giant marine polyether toxins.</title>
        <authorList>
            <person name="Fallon T.R."/>
            <person name="Shende V.V."/>
            <person name="Wierzbicki I.H."/>
            <person name="Pendleton A.L."/>
            <person name="Watervoot N.F."/>
            <person name="Auber R.P."/>
            <person name="Gonzalez D.J."/>
            <person name="Wisecaver J.H."/>
            <person name="Moore B.S."/>
        </authorList>
    </citation>
    <scope>NUCLEOTIDE SEQUENCE [LARGE SCALE GENOMIC DNA]</scope>
    <source>
        <strain evidence="15 16">12B1</strain>
    </source>
</reference>
<organism evidence="15 16">
    <name type="scientific">Prymnesium parvum</name>
    <name type="common">Toxic golden alga</name>
    <dbReference type="NCBI Taxonomy" id="97485"/>
    <lineage>
        <taxon>Eukaryota</taxon>
        <taxon>Haptista</taxon>
        <taxon>Haptophyta</taxon>
        <taxon>Prymnesiophyceae</taxon>
        <taxon>Prymnesiales</taxon>
        <taxon>Prymnesiaceae</taxon>
        <taxon>Prymnesium</taxon>
    </lineage>
</organism>
<evidence type="ECO:0000256" key="10">
    <source>
        <dbReference type="ARBA" id="ARBA00023136"/>
    </source>
</evidence>
<keyword evidence="10 13" id="KW-0472">Membrane</keyword>
<dbReference type="Gene3D" id="1.10.287.70">
    <property type="match status" value="1"/>
</dbReference>
<feature type="domain" description="Ion transport" evidence="14">
    <location>
        <begin position="230"/>
        <end position="430"/>
    </location>
</feature>
<keyword evidence="16" id="KW-1185">Reference proteome</keyword>
<feature type="region of interest" description="Disordered" evidence="12">
    <location>
        <begin position="90"/>
        <end position="110"/>
    </location>
</feature>
<dbReference type="InterPro" id="IPR028325">
    <property type="entry name" value="VG_K_chnl"/>
</dbReference>
<dbReference type="Proteomes" id="UP001515480">
    <property type="component" value="Unassembled WGS sequence"/>
</dbReference>
<keyword evidence="8 13" id="KW-1133">Transmembrane helix</keyword>
<name>A0AB34JJB6_PRYPA</name>
<dbReference type="PANTHER" id="PTHR11537">
    <property type="entry name" value="VOLTAGE-GATED POTASSIUM CHANNEL"/>
    <property type="match status" value="1"/>
</dbReference>
<feature type="transmembrane region" description="Helical" evidence="13">
    <location>
        <begin position="331"/>
        <end position="350"/>
    </location>
</feature>
<comment type="subcellular location">
    <subcellularLocation>
        <location evidence="1">Membrane</location>
        <topology evidence="1">Multi-pass membrane protein</topology>
    </subcellularLocation>
</comment>
<evidence type="ECO:0000256" key="12">
    <source>
        <dbReference type="SAM" id="MobiDB-lite"/>
    </source>
</evidence>
<evidence type="ECO:0000259" key="14">
    <source>
        <dbReference type="Pfam" id="PF00520"/>
    </source>
</evidence>
<evidence type="ECO:0000256" key="13">
    <source>
        <dbReference type="SAM" id="Phobius"/>
    </source>
</evidence>
<dbReference type="InterPro" id="IPR027359">
    <property type="entry name" value="Volt_channel_dom_sf"/>
</dbReference>
<keyword evidence="11" id="KW-0407">Ion channel</keyword>
<gene>
    <name evidence="15" type="ORF">AB1Y20_021343</name>
</gene>
<dbReference type="AlphaFoldDB" id="A0AB34JJB6"/>
<dbReference type="Pfam" id="PF00520">
    <property type="entry name" value="Ion_trans"/>
    <property type="match status" value="1"/>
</dbReference>
<dbReference type="GO" id="GO:0001508">
    <property type="term" value="P:action potential"/>
    <property type="evidence" value="ECO:0007669"/>
    <property type="project" value="TreeGrafter"/>
</dbReference>
<dbReference type="PRINTS" id="PR00169">
    <property type="entry name" value="KCHANNEL"/>
</dbReference>
<evidence type="ECO:0000256" key="4">
    <source>
        <dbReference type="ARBA" id="ARBA00022692"/>
    </source>
</evidence>
<feature type="transmembrane region" description="Helical" evidence="13">
    <location>
        <begin position="370"/>
        <end position="391"/>
    </location>
</feature>
<proteinExistence type="predicted"/>
<evidence type="ECO:0000256" key="11">
    <source>
        <dbReference type="ARBA" id="ARBA00023303"/>
    </source>
</evidence>
<keyword evidence="5" id="KW-0631">Potassium channel</keyword>
<evidence type="ECO:0000256" key="8">
    <source>
        <dbReference type="ARBA" id="ARBA00022989"/>
    </source>
</evidence>
<keyword evidence="3" id="KW-0633">Potassium transport</keyword>
<feature type="transmembrane region" description="Helical" evidence="13">
    <location>
        <begin position="137"/>
        <end position="159"/>
    </location>
</feature>
<keyword evidence="2" id="KW-0813">Transport</keyword>
<dbReference type="InterPro" id="IPR005821">
    <property type="entry name" value="Ion_trans_dom"/>
</dbReference>
<evidence type="ECO:0000256" key="7">
    <source>
        <dbReference type="ARBA" id="ARBA00022958"/>
    </source>
</evidence>
<feature type="compositionally biased region" description="Low complexity" evidence="12">
    <location>
        <begin position="39"/>
        <end position="49"/>
    </location>
</feature>
<feature type="region of interest" description="Disordered" evidence="12">
    <location>
        <begin position="26"/>
        <end position="54"/>
    </location>
</feature>